<protein>
    <recommendedName>
        <fullName evidence="4">GspL cytoplasmic actin-ATPase-like domain-containing protein</fullName>
    </recommendedName>
</protein>
<dbReference type="AlphaFoldDB" id="A0A2A2AKK2"/>
<organism evidence="2 3">
    <name type="scientific">Vandammella animalimorsus</name>
    <dbReference type="NCBI Taxonomy" id="2029117"/>
    <lineage>
        <taxon>Bacteria</taxon>
        <taxon>Pseudomonadati</taxon>
        <taxon>Pseudomonadota</taxon>
        <taxon>Betaproteobacteria</taxon>
        <taxon>Burkholderiales</taxon>
        <taxon>Comamonadaceae</taxon>
        <taxon>Vandammella</taxon>
    </lineage>
</organism>
<evidence type="ECO:0000313" key="3">
    <source>
        <dbReference type="Proteomes" id="UP000218644"/>
    </source>
</evidence>
<dbReference type="RefSeq" id="WP_095557605.1">
    <property type="nucleotide sequence ID" value="NZ_NSJD01000023.1"/>
</dbReference>
<sequence>MSAPPSSIPPEKPNDSPWVLFGLDLRTIGRDWLQAMKQLHRRAPLRWFELEPSYQLLRADGSLARWQGCRLRPQEPQPPSGDHGSHAPLWAIELPEALLLRRSLTLPQLPAAQIRQAVALDIVSSSPFPEDELVWGFFERPSGQHGGARQIEAAFGARQHIQQYLDGLRQRPPAQDGAAALPAAWPLERSELWAFTPQGGQPIVLQGFAEGIAQQAINARRQRTWLALLLAAALLAALAVTPTLRLRNQAIEANQAYHALLAQASGLDGERTVLMSALESATHIQGQMARRVNPAEVIELLSKLLPDDVSALEIKWDDEAIDLTAEAGNAAAIIQLLSEQPAFAEVRTTRPVQVVPRADKERFSVQMRLAPGALNTGYTSEPLPEATPPAAPAEPAAAPAPQPDAAAGAGSTAAAAPTATPAAPQVAQAAPTDSGATPPAASRSPQGQSEVVAPGAQAPAPALALPGASLGKPVPANMPGVGQPQAAGGSAAPPVAEPAPTAPTDGNAPAQAEVEAETEAETEAMDEPAQGGPAQ</sequence>
<name>A0A2A2AKK2_9BURK</name>
<reference evidence="2 3" key="1">
    <citation type="submission" date="2017-08" db="EMBL/GenBank/DDBJ databases">
        <title>WGS of Clinical strains of the CDC Group NO-1 linked to zoonotic infections in humans.</title>
        <authorList>
            <person name="Bernier A.-M."/>
            <person name="Bernard K."/>
        </authorList>
    </citation>
    <scope>NUCLEOTIDE SEQUENCE [LARGE SCALE GENOMIC DNA]</scope>
    <source>
        <strain evidence="2 3">NML79-0751</strain>
    </source>
</reference>
<dbReference type="Proteomes" id="UP000218644">
    <property type="component" value="Unassembled WGS sequence"/>
</dbReference>
<evidence type="ECO:0008006" key="4">
    <source>
        <dbReference type="Google" id="ProtNLM"/>
    </source>
</evidence>
<feature type="compositionally biased region" description="Low complexity" evidence="1">
    <location>
        <begin position="453"/>
        <end position="494"/>
    </location>
</feature>
<dbReference type="EMBL" id="NSJD01000023">
    <property type="protein sequence ID" value="PAT39105.1"/>
    <property type="molecule type" value="Genomic_DNA"/>
</dbReference>
<evidence type="ECO:0000256" key="1">
    <source>
        <dbReference type="SAM" id="MobiDB-lite"/>
    </source>
</evidence>
<comment type="caution">
    <text evidence="2">The sequence shown here is derived from an EMBL/GenBank/DDBJ whole genome shotgun (WGS) entry which is preliminary data.</text>
</comment>
<feature type="compositionally biased region" description="Pro residues" evidence="1">
    <location>
        <begin position="385"/>
        <end position="402"/>
    </location>
</feature>
<feature type="compositionally biased region" description="Low complexity" evidence="1">
    <location>
        <begin position="502"/>
        <end position="513"/>
    </location>
</feature>
<accession>A0A2A2AKK2</accession>
<feature type="compositionally biased region" description="Low complexity" evidence="1">
    <location>
        <begin position="403"/>
        <end position="432"/>
    </location>
</feature>
<dbReference type="Pfam" id="PF05137">
    <property type="entry name" value="PilN"/>
    <property type="match status" value="1"/>
</dbReference>
<feature type="region of interest" description="Disordered" evidence="1">
    <location>
        <begin position="374"/>
        <end position="535"/>
    </location>
</feature>
<feature type="compositionally biased region" description="Acidic residues" evidence="1">
    <location>
        <begin position="514"/>
        <end position="526"/>
    </location>
</feature>
<gene>
    <name evidence="2" type="ORF">CK623_11660</name>
</gene>
<dbReference type="InterPro" id="IPR007813">
    <property type="entry name" value="PilN"/>
</dbReference>
<proteinExistence type="predicted"/>
<evidence type="ECO:0000313" key="2">
    <source>
        <dbReference type="EMBL" id="PAT39105.1"/>
    </source>
</evidence>